<evidence type="ECO:0000256" key="5">
    <source>
        <dbReference type="SAM" id="MobiDB-lite"/>
    </source>
</evidence>
<dbReference type="InterPro" id="IPR000210">
    <property type="entry name" value="BTB/POZ_dom"/>
</dbReference>
<dbReference type="InterPro" id="IPR009057">
    <property type="entry name" value="Homeodomain-like_sf"/>
</dbReference>
<feature type="region of interest" description="Disordered" evidence="5">
    <location>
        <begin position="564"/>
        <end position="589"/>
    </location>
</feature>
<dbReference type="InParanoid" id="T1HY62"/>
<feature type="compositionally biased region" description="Basic and acidic residues" evidence="5">
    <location>
        <begin position="132"/>
        <end position="143"/>
    </location>
</feature>
<reference evidence="6" key="1">
    <citation type="submission" date="2015-05" db="UniProtKB">
        <authorList>
            <consortium name="EnsemblMetazoa"/>
        </authorList>
    </citation>
    <scope>IDENTIFICATION</scope>
</reference>
<keyword evidence="3 4" id="KW-0539">Nucleus</keyword>
<keyword evidence="7" id="KW-1185">Reference proteome</keyword>
<dbReference type="InterPro" id="IPR011333">
    <property type="entry name" value="SKP1/BTB/POZ_sf"/>
</dbReference>
<dbReference type="EnsemblMetazoa" id="RPRC008982-RA">
    <property type="protein sequence ID" value="RPRC008982-PA"/>
    <property type="gene ID" value="RPRC008982"/>
</dbReference>
<dbReference type="Pfam" id="PF00651">
    <property type="entry name" value="BTB"/>
    <property type="match status" value="1"/>
</dbReference>
<evidence type="ECO:0000313" key="7">
    <source>
        <dbReference type="Proteomes" id="UP000015103"/>
    </source>
</evidence>
<feature type="compositionally biased region" description="Basic residues" evidence="5">
    <location>
        <begin position="565"/>
        <end position="575"/>
    </location>
</feature>
<dbReference type="STRING" id="13249.T1HY62"/>
<evidence type="ECO:0008006" key="8">
    <source>
        <dbReference type="Google" id="ProtNLM"/>
    </source>
</evidence>
<feature type="DNA-binding region" description="H-T-H motif" evidence="4">
    <location>
        <begin position="607"/>
        <end position="627"/>
    </location>
</feature>
<dbReference type="Pfam" id="PF05225">
    <property type="entry name" value="HTH_psq"/>
    <property type="match status" value="1"/>
</dbReference>
<dbReference type="SMART" id="SM00225">
    <property type="entry name" value="BTB"/>
    <property type="match status" value="1"/>
</dbReference>
<dbReference type="GO" id="GO:0006357">
    <property type="term" value="P:regulation of transcription by RNA polymerase II"/>
    <property type="evidence" value="ECO:0007669"/>
    <property type="project" value="TreeGrafter"/>
</dbReference>
<keyword evidence="2 4" id="KW-0238">DNA-binding</keyword>
<dbReference type="PROSITE" id="PS50960">
    <property type="entry name" value="HTH_PSQ"/>
    <property type="match status" value="1"/>
</dbReference>
<accession>T1HY62</accession>
<proteinExistence type="predicted"/>
<dbReference type="GO" id="GO:0003677">
    <property type="term" value="F:DNA binding"/>
    <property type="evidence" value="ECO:0007669"/>
    <property type="project" value="UniProtKB-UniRule"/>
</dbReference>
<evidence type="ECO:0000256" key="3">
    <source>
        <dbReference type="ARBA" id="ARBA00023242"/>
    </source>
</evidence>
<dbReference type="GO" id="GO:0005634">
    <property type="term" value="C:nucleus"/>
    <property type="evidence" value="ECO:0007669"/>
    <property type="project" value="UniProtKB-SubCell"/>
</dbReference>
<organism evidence="6 7">
    <name type="scientific">Rhodnius prolixus</name>
    <name type="common">Triatomid bug</name>
    <dbReference type="NCBI Taxonomy" id="13249"/>
    <lineage>
        <taxon>Eukaryota</taxon>
        <taxon>Metazoa</taxon>
        <taxon>Ecdysozoa</taxon>
        <taxon>Arthropoda</taxon>
        <taxon>Hexapoda</taxon>
        <taxon>Insecta</taxon>
        <taxon>Pterygota</taxon>
        <taxon>Neoptera</taxon>
        <taxon>Paraneoptera</taxon>
        <taxon>Hemiptera</taxon>
        <taxon>Heteroptera</taxon>
        <taxon>Panheteroptera</taxon>
        <taxon>Cimicomorpha</taxon>
        <taxon>Reduviidae</taxon>
        <taxon>Triatominae</taxon>
        <taxon>Rhodnius</taxon>
    </lineage>
</organism>
<dbReference type="PANTHER" id="PTHR23110">
    <property type="entry name" value="BTB DOMAIN TRANSCRIPTION FACTOR"/>
    <property type="match status" value="1"/>
</dbReference>
<dbReference type="FunFam" id="1.10.10.60:FF:000019">
    <property type="entry name" value="Ligand-dependent corepressor isoform 1"/>
    <property type="match status" value="1"/>
</dbReference>
<dbReference type="AlphaFoldDB" id="T1HY62"/>
<feature type="region of interest" description="Disordered" evidence="5">
    <location>
        <begin position="132"/>
        <end position="225"/>
    </location>
</feature>
<dbReference type="FunCoup" id="T1HY62">
    <property type="interactions" value="29"/>
</dbReference>
<evidence type="ECO:0000256" key="4">
    <source>
        <dbReference type="PROSITE-ProRule" id="PRU00320"/>
    </source>
</evidence>
<dbReference type="VEuPathDB" id="VectorBase:RPRC008982"/>
<dbReference type="HOGENOM" id="CLU_021871_0_0_1"/>
<sequence>MFQGSEMSSPHYSLRWNNHQSHLLTAFDTLLQNETLVDVTLVCEETSFKAHKVVLSACSPYFQRIFSETPCKHPVIVLKDLRGWEVQAIVDFMYRGEISVGQEQLSSLIKAAESLQVRGLAHTERIPVMGSGEKEAGAVRERGYSPPAAPPTSPPHHQFNGSGMPPPHHPMRLPQIPHLPNISFNELSDRHCTSPTPRRKQARPRRRSGDASIPQDLSKPLRITSPLRTDMAENLNGWFRKPVLPKEEFIDCLLRRASASCRTDHNTSRTKDGFQSNRTAGPTSAPACTSILCKSLFELLLLDIRVCQRQCACVVKGQSESAISQSCFFFKHSYSNYPSSSILMRHSPSLPSLILSPSQENNSSLMCKIIFYIHSNRKMFFLFISGQTQSQISDRIRNSIKCFLFRPLSHFILENILLNSRVSVRTSTEILRVPGNCSGKHLKKNKVQQSHHYNYRGIVLLALQEPEESTSPQPKENERIHKELPDGLQTLQFAPMAPEHPDFYIQLRELDENSFPHLASISALSLTPPHMFSLDSQLGLFPGLENCRNPLLNDLSDQRMENHISSKKKLGRPKGQHSAPRGGPPRSWTNAELTEALQHVWNKKMTTSQASRIFGIPYNSLLMYVRGKYGKSLKLEQLKKECFGELGSPLDLLGLGNISNNNNPPPPGKPHKMP</sequence>
<dbReference type="OMA" id="YSLRWHN"/>
<evidence type="ECO:0000256" key="2">
    <source>
        <dbReference type="ARBA" id="ARBA00023125"/>
    </source>
</evidence>
<dbReference type="PANTHER" id="PTHR23110:SF101">
    <property type="entry name" value="PROTEIN JIM LOVELL"/>
    <property type="match status" value="1"/>
</dbReference>
<evidence type="ECO:0000313" key="6">
    <source>
        <dbReference type="EnsemblMetazoa" id="RPRC008982-PA"/>
    </source>
</evidence>
<dbReference type="eggNOG" id="ENOG502RG1U">
    <property type="taxonomic scope" value="Eukaryota"/>
</dbReference>
<dbReference type="PROSITE" id="PS50097">
    <property type="entry name" value="BTB"/>
    <property type="match status" value="1"/>
</dbReference>
<dbReference type="SUPFAM" id="SSF46689">
    <property type="entry name" value="Homeodomain-like"/>
    <property type="match status" value="1"/>
</dbReference>
<feature type="compositionally biased region" description="Basic residues" evidence="5">
    <location>
        <begin position="197"/>
        <end position="206"/>
    </location>
</feature>
<dbReference type="InterPro" id="IPR007889">
    <property type="entry name" value="HTH_Psq"/>
</dbReference>
<dbReference type="CDD" id="cd18315">
    <property type="entry name" value="BTB_POZ_BAB-like"/>
    <property type="match status" value="1"/>
</dbReference>
<protein>
    <recommendedName>
        <fullName evidence="8">BTB domain-containing protein</fullName>
    </recommendedName>
</protein>
<evidence type="ECO:0000256" key="1">
    <source>
        <dbReference type="ARBA" id="ARBA00004123"/>
    </source>
</evidence>
<comment type="subcellular location">
    <subcellularLocation>
        <location evidence="1 4">Nucleus</location>
    </subcellularLocation>
</comment>
<dbReference type="Proteomes" id="UP000015103">
    <property type="component" value="Unassembled WGS sequence"/>
</dbReference>
<dbReference type="Gene3D" id="3.30.710.10">
    <property type="entry name" value="Potassium Channel Kv1.1, Chain A"/>
    <property type="match status" value="1"/>
</dbReference>
<dbReference type="EMBL" id="ACPB03014459">
    <property type="status" value="NOT_ANNOTATED_CDS"/>
    <property type="molecule type" value="Genomic_DNA"/>
</dbReference>
<dbReference type="Gene3D" id="1.10.10.60">
    <property type="entry name" value="Homeodomain-like"/>
    <property type="match status" value="1"/>
</dbReference>
<name>T1HY62_RHOPR</name>
<dbReference type="SUPFAM" id="SSF54695">
    <property type="entry name" value="POZ domain"/>
    <property type="match status" value="1"/>
</dbReference>
<dbReference type="InterPro" id="IPR051095">
    <property type="entry name" value="Dros_DevTransReg"/>
</dbReference>